<keyword evidence="6" id="KW-0732">Signal</keyword>
<gene>
    <name evidence="8" type="ORF">IPN91_03080</name>
</gene>
<name>A0A936F0J5_9BACT</name>
<evidence type="ECO:0000256" key="1">
    <source>
        <dbReference type="ARBA" id="ARBA00004651"/>
    </source>
</evidence>
<feature type="signal peptide" evidence="6">
    <location>
        <begin position="1"/>
        <end position="19"/>
    </location>
</feature>
<organism evidence="8 9">
    <name type="scientific">Candidatus Geothrix odensensis</name>
    <dbReference type="NCBI Taxonomy" id="2954440"/>
    <lineage>
        <taxon>Bacteria</taxon>
        <taxon>Pseudomonadati</taxon>
        <taxon>Acidobacteriota</taxon>
        <taxon>Holophagae</taxon>
        <taxon>Holophagales</taxon>
        <taxon>Holophagaceae</taxon>
        <taxon>Geothrix</taxon>
    </lineage>
</organism>
<comment type="caution">
    <text evidence="8">The sequence shown here is derived from an EMBL/GenBank/DDBJ whole genome shotgun (WGS) entry which is preliminary data.</text>
</comment>
<evidence type="ECO:0000256" key="5">
    <source>
        <dbReference type="ARBA" id="ARBA00023136"/>
    </source>
</evidence>
<dbReference type="InterPro" id="IPR004010">
    <property type="entry name" value="Double_Cache_2"/>
</dbReference>
<feature type="chain" id="PRO_5037784254" evidence="6">
    <location>
        <begin position="20"/>
        <end position="152"/>
    </location>
</feature>
<evidence type="ECO:0000313" key="9">
    <source>
        <dbReference type="Proteomes" id="UP000709959"/>
    </source>
</evidence>
<reference evidence="8 9" key="1">
    <citation type="submission" date="2020-10" db="EMBL/GenBank/DDBJ databases">
        <title>Connecting structure to function with the recovery of over 1000 high-quality activated sludge metagenome-assembled genomes encoding full-length rRNA genes using long-read sequencing.</title>
        <authorList>
            <person name="Singleton C.M."/>
            <person name="Petriglieri F."/>
            <person name="Kristensen J.M."/>
            <person name="Kirkegaard R.H."/>
            <person name="Michaelsen T.Y."/>
            <person name="Andersen M.H."/>
            <person name="Karst S.M."/>
            <person name="Dueholm M.S."/>
            <person name="Nielsen P.H."/>
            <person name="Albertsen M."/>
        </authorList>
    </citation>
    <scope>NUCLEOTIDE SEQUENCE [LARGE SCALE GENOMIC DNA]</scope>
    <source>
        <strain evidence="8">OdNE_18-Q3-R46-58_MAXAC.008</strain>
    </source>
</reference>
<keyword evidence="5" id="KW-0472">Membrane</keyword>
<sequence>MRKPWIILAASALAAASLAAQTRDQAKSFVKQAVEFAKKNPKEKFLEEVSGVKGQFHFNKGQNNDLYIFVYDLEGKVLAHGVRRELVGVVRWTAKDPDGKPWIQDWTKLVKEKGNGWIEYKELNPAQNNKVMKKASFVELFNGMVIGAGIYE</sequence>
<dbReference type="EMBL" id="JADKCH010000001">
    <property type="protein sequence ID" value="MBK8571628.1"/>
    <property type="molecule type" value="Genomic_DNA"/>
</dbReference>
<dbReference type="Pfam" id="PF08269">
    <property type="entry name" value="dCache_2"/>
    <property type="match status" value="1"/>
</dbReference>
<dbReference type="AlphaFoldDB" id="A0A936F0J5"/>
<evidence type="ECO:0000256" key="3">
    <source>
        <dbReference type="ARBA" id="ARBA00022692"/>
    </source>
</evidence>
<keyword evidence="3" id="KW-0812">Transmembrane</keyword>
<comment type="subcellular location">
    <subcellularLocation>
        <location evidence="1">Cell membrane</location>
        <topology evidence="1">Multi-pass membrane protein</topology>
    </subcellularLocation>
</comment>
<feature type="domain" description="Single Cache" evidence="7">
    <location>
        <begin position="15"/>
        <end position="104"/>
    </location>
</feature>
<dbReference type="Proteomes" id="UP000709959">
    <property type="component" value="Unassembled WGS sequence"/>
</dbReference>
<dbReference type="SMART" id="SM01049">
    <property type="entry name" value="Cache_2"/>
    <property type="match status" value="1"/>
</dbReference>
<dbReference type="InterPro" id="IPR033480">
    <property type="entry name" value="sCache_2"/>
</dbReference>
<keyword evidence="4" id="KW-1133">Transmembrane helix</keyword>
<dbReference type="Gene3D" id="3.30.450.20">
    <property type="entry name" value="PAS domain"/>
    <property type="match status" value="1"/>
</dbReference>
<accession>A0A936F0J5</accession>
<dbReference type="GO" id="GO:0005886">
    <property type="term" value="C:plasma membrane"/>
    <property type="evidence" value="ECO:0007669"/>
    <property type="project" value="UniProtKB-SubCell"/>
</dbReference>
<evidence type="ECO:0000256" key="4">
    <source>
        <dbReference type="ARBA" id="ARBA00022989"/>
    </source>
</evidence>
<keyword evidence="2" id="KW-1003">Cell membrane</keyword>
<evidence type="ECO:0000313" key="8">
    <source>
        <dbReference type="EMBL" id="MBK8571628.1"/>
    </source>
</evidence>
<evidence type="ECO:0000256" key="2">
    <source>
        <dbReference type="ARBA" id="ARBA00022475"/>
    </source>
</evidence>
<proteinExistence type="predicted"/>
<evidence type="ECO:0000259" key="7">
    <source>
        <dbReference type="SMART" id="SM01049"/>
    </source>
</evidence>
<evidence type="ECO:0000256" key="6">
    <source>
        <dbReference type="SAM" id="SignalP"/>
    </source>
</evidence>
<protein>
    <submittedName>
        <fullName evidence="8">Cache domain-containing protein</fullName>
    </submittedName>
</protein>